<evidence type="ECO:0000313" key="4">
    <source>
        <dbReference type="Proteomes" id="UP000595254"/>
    </source>
</evidence>
<keyword evidence="4" id="KW-1185">Reference proteome</keyword>
<dbReference type="RefSeq" id="WP_040374593.1">
    <property type="nucleotide sequence ID" value="NZ_CP068053.1"/>
</dbReference>
<feature type="domain" description="General stress protein 17M-like" evidence="2">
    <location>
        <begin position="6"/>
        <end position="103"/>
    </location>
</feature>
<feature type="region of interest" description="Disordered" evidence="1">
    <location>
        <begin position="123"/>
        <end position="214"/>
    </location>
</feature>
<dbReference type="Proteomes" id="UP000595254">
    <property type="component" value="Chromosome"/>
</dbReference>
<reference evidence="3 4" key="1">
    <citation type="submission" date="2021-01" db="EMBL/GenBank/DDBJ databases">
        <title>FDA dAtabase for Regulatory Grade micrObial Sequences (FDA-ARGOS): Supporting development and validation of Infectious Disease Dx tests.</title>
        <authorList>
            <person name="Nelson B."/>
            <person name="Plummer A."/>
            <person name="Tallon L."/>
            <person name="Sadzewicz L."/>
            <person name="Zhao X."/>
            <person name="Boylan J."/>
            <person name="Ott S."/>
            <person name="Bowen H."/>
            <person name="Vavikolanu K."/>
            <person name="Mehta A."/>
            <person name="Aluvathingal J."/>
            <person name="Nadendla S."/>
            <person name="Myers T."/>
            <person name="Yan Y."/>
            <person name="Sichtig H."/>
        </authorList>
    </citation>
    <scope>NUCLEOTIDE SEQUENCE [LARGE SCALE GENOMIC DNA]</scope>
    <source>
        <strain evidence="3 4">FDAARGOS_1161</strain>
    </source>
</reference>
<sequence>METKVYGVFHQNEVIQEIQALQAKGYKGKEITVLASSEEELERLDEKGLEHVKTFSDEDDESLVDKVARIFMNIGKEDLTDKLAGAGLSDTEAHAYMKEINEGKVVVLVNEGSHLVEGTKAGYMEQVKPHKQQNKKDTLPVTKTSIPDGEKTTYQTNEQSPSEAEQVKDFESRQPVSDPNADPVSSKTKESNIIGRELTNEADDVQLDNDGNALIHDEQLKNRINTDHL</sequence>
<dbReference type="Pfam" id="PF11181">
    <property type="entry name" value="YflT"/>
    <property type="match status" value="1"/>
</dbReference>
<organism evidence="3 4">
    <name type="scientific">Peribacillus psychrosaccharolyticus</name>
    <name type="common">Bacillus psychrosaccharolyticus</name>
    <dbReference type="NCBI Taxonomy" id="1407"/>
    <lineage>
        <taxon>Bacteria</taxon>
        <taxon>Bacillati</taxon>
        <taxon>Bacillota</taxon>
        <taxon>Bacilli</taxon>
        <taxon>Bacillales</taxon>
        <taxon>Bacillaceae</taxon>
        <taxon>Peribacillus</taxon>
    </lineage>
</organism>
<dbReference type="EMBL" id="CP068053">
    <property type="protein sequence ID" value="QQS99604.1"/>
    <property type="molecule type" value="Genomic_DNA"/>
</dbReference>
<gene>
    <name evidence="3" type="ORF">I6J18_18730</name>
</gene>
<proteinExistence type="predicted"/>
<evidence type="ECO:0000256" key="1">
    <source>
        <dbReference type="SAM" id="MobiDB-lite"/>
    </source>
</evidence>
<name>A0A974S0U9_PERPY</name>
<evidence type="ECO:0000259" key="2">
    <source>
        <dbReference type="Pfam" id="PF11181"/>
    </source>
</evidence>
<dbReference type="KEGG" id="ppsr:I6J18_18730"/>
<dbReference type="InterPro" id="IPR025889">
    <property type="entry name" value="GSP17M-like_dom"/>
</dbReference>
<accession>A0A974S0U9</accession>
<protein>
    <submittedName>
        <fullName evidence="3">General stress protein</fullName>
    </submittedName>
</protein>
<feature type="compositionally biased region" description="Polar residues" evidence="1">
    <location>
        <begin position="152"/>
        <end position="163"/>
    </location>
</feature>
<evidence type="ECO:0000313" key="3">
    <source>
        <dbReference type="EMBL" id="QQS99604.1"/>
    </source>
</evidence>
<dbReference type="AlphaFoldDB" id="A0A974S0U9"/>